<reference evidence="4" key="1">
    <citation type="submission" date="2018-03" db="EMBL/GenBank/DDBJ databases">
        <authorList>
            <person name="Guldener U."/>
        </authorList>
    </citation>
    <scope>NUCLEOTIDE SEQUENCE</scope>
</reference>
<accession>A0AAE8N326</accession>
<gene>
    <name evidence="4" type="ORF">DNG_08077</name>
</gene>
<keyword evidence="3" id="KW-0732">Signal</keyword>
<dbReference type="Proteomes" id="UP001187682">
    <property type="component" value="Unassembled WGS sequence"/>
</dbReference>
<evidence type="ECO:0000256" key="1">
    <source>
        <dbReference type="SAM" id="MobiDB-lite"/>
    </source>
</evidence>
<name>A0AAE8N326_9PEZI</name>
<keyword evidence="5" id="KW-1185">Reference proteome</keyword>
<feature type="signal peptide" evidence="3">
    <location>
        <begin position="1"/>
        <end position="21"/>
    </location>
</feature>
<feature type="transmembrane region" description="Helical" evidence="2">
    <location>
        <begin position="300"/>
        <end position="324"/>
    </location>
</feature>
<organism evidence="4 5">
    <name type="scientific">Cephalotrichum gorgonifer</name>
    <dbReference type="NCBI Taxonomy" id="2041049"/>
    <lineage>
        <taxon>Eukaryota</taxon>
        <taxon>Fungi</taxon>
        <taxon>Dikarya</taxon>
        <taxon>Ascomycota</taxon>
        <taxon>Pezizomycotina</taxon>
        <taxon>Sordariomycetes</taxon>
        <taxon>Hypocreomycetidae</taxon>
        <taxon>Microascales</taxon>
        <taxon>Microascaceae</taxon>
        <taxon>Cephalotrichum</taxon>
    </lineage>
</organism>
<sequence length="446" mass="47379">MSLPKRTLTALFLAFTTRVLALPQAITAPSPSISGCSFHEDHWDCPTPCSTIESVQYGIDTTVSNYPGFVSSLNKLYSTSGVTPSGSRIPVFTTTVPLSDGETMTAYGFYYSAVLEEAGYLLMVITGIVSHRRRHRKTQGRRRLVHLMVTTGTAPRVFPSPQAAPLLLPRRRGRVSVSLMATIGTAPQAFPSRQPPLLLRPQDRASVSLTATIGIALLASQSLLLLLLQKRRVRASVNLMVTIGTAPPVFPSPQAALPLPPRLRDRASVSLMVTIGTVPPVSQSLPLLPRGRNPLRREGWASASLMAIIGIALLVSQSLLPLLLKVLARLLVTMPTTPPPSEPNPTDTDNMGECTPHGDHWHCPPGVPEPTSPAGSSSTGSYGGNGNTSDEGECTLHDDHWDCPPGVPEPTSPPVVAGAGREKPGLSLQGLTMFGLAVAAALAFSQ</sequence>
<feature type="region of interest" description="Disordered" evidence="1">
    <location>
        <begin position="336"/>
        <end position="417"/>
    </location>
</feature>
<proteinExistence type="predicted"/>
<evidence type="ECO:0000256" key="3">
    <source>
        <dbReference type="SAM" id="SignalP"/>
    </source>
</evidence>
<dbReference type="EMBL" id="ONZQ02000012">
    <property type="protein sequence ID" value="SPO05390.1"/>
    <property type="molecule type" value="Genomic_DNA"/>
</dbReference>
<feature type="chain" id="PRO_5042084810" evidence="3">
    <location>
        <begin position="22"/>
        <end position="446"/>
    </location>
</feature>
<evidence type="ECO:0000313" key="5">
    <source>
        <dbReference type="Proteomes" id="UP001187682"/>
    </source>
</evidence>
<protein>
    <submittedName>
        <fullName evidence="4">Uncharacterized protein</fullName>
    </submittedName>
</protein>
<evidence type="ECO:0000313" key="4">
    <source>
        <dbReference type="EMBL" id="SPO05390.1"/>
    </source>
</evidence>
<keyword evidence="2" id="KW-0812">Transmembrane</keyword>
<evidence type="ECO:0000256" key="2">
    <source>
        <dbReference type="SAM" id="Phobius"/>
    </source>
</evidence>
<dbReference type="AlphaFoldDB" id="A0AAE8N326"/>
<keyword evidence="2" id="KW-1133">Transmembrane helix</keyword>
<feature type="transmembrane region" description="Helical" evidence="2">
    <location>
        <begin position="205"/>
        <end position="228"/>
    </location>
</feature>
<comment type="caution">
    <text evidence="4">The sequence shown here is derived from an EMBL/GenBank/DDBJ whole genome shotgun (WGS) entry which is preliminary data.</text>
</comment>
<keyword evidence="2" id="KW-0472">Membrane</keyword>